<evidence type="ECO:0000313" key="3">
    <source>
        <dbReference type="EMBL" id="EKC49113.1"/>
    </source>
</evidence>
<dbReference type="PRINTS" id="PR00455">
    <property type="entry name" value="HTHTETR"/>
</dbReference>
<protein>
    <submittedName>
        <fullName evidence="3">Transcriptional regulator, TetR family</fullName>
    </submittedName>
</protein>
<reference evidence="3" key="1">
    <citation type="journal article" date="2013" name="Environ. Microbiol.">
        <title>Microbiota from the distal guts of lean and obese adolescents exhibit partial functional redundancy besides clear differences in community structure.</title>
        <authorList>
            <person name="Ferrer M."/>
            <person name="Ruiz A."/>
            <person name="Lanza F."/>
            <person name="Haange S.B."/>
            <person name="Oberbach A."/>
            <person name="Till H."/>
            <person name="Bargiela R."/>
            <person name="Campoy C."/>
            <person name="Segura M.T."/>
            <person name="Richter M."/>
            <person name="von Bergen M."/>
            <person name="Seifert J."/>
            <person name="Suarez A."/>
        </authorList>
    </citation>
    <scope>NUCLEOTIDE SEQUENCE</scope>
</reference>
<name>K1RUQ4_9ZZZZ</name>
<organism evidence="3">
    <name type="scientific">human gut metagenome</name>
    <dbReference type="NCBI Taxonomy" id="408170"/>
    <lineage>
        <taxon>unclassified sequences</taxon>
        <taxon>metagenomes</taxon>
        <taxon>organismal metagenomes</taxon>
    </lineage>
</organism>
<proteinExistence type="predicted"/>
<sequence>MGTIRKPIKKTSIEKKKRIIEKGFELMCNKGYHNVSCVDIAKYAGVSTGLIYQYFTDKKDIFLEGVKDYSNKIMFPMINILDNKAFDKNNLRNILSQMIESFINTHTMKKEAHEELMAMSHLDEKVGELFNQNELKMTENISNLLINNDMNIKNVEEKVHIIMGLVDNYCHEVVYHHHKKLNYDIMREEVLDTILFILNKD</sequence>
<dbReference type="Gene3D" id="1.10.357.10">
    <property type="entry name" value="Tetracycline Repressor, domain 2"/>
    <property type="match status" value="1"/>
</dbReference>
<accession>K1RUQ4</accession>
<evidence type="ECO:0000259" key="2">
    <source>
        <dbReference type="PROSITE" id="PS50977"/>
    </source>
</evidence>
<dbReference type="SUPFAM" id="SSF46689">
    <property type="entry name" value="Homeodomain-like"/>
    <property type="match status" value="1"/>
</dbReference>
<dbReference type="InterPro" id="IPR009057">
    <property type="entry name" value="Homeodomain-like_sf"/>
</dbReference>
<dbReference type="InterPro" id="IPR050624">
    <property type="entry name" value="HTH-type_Tx_Regulator"/>
</dbReference>
<evidence type="ECO:0000256" key="1">
    <source>
        <dbReference type="ARBA" id="ARBA00023125"/>
    </source>
</evidence>
<dbReference type="AlphaFoldDB" id="K1RUQ4"/>
<gene>
    <name evidence="3" type="ORF">OBE_14816</name>
</gene>
<dbReference type="Gene3D" id="1.10.10.60">
    <property type="entry name" value="Homeodomain-like"/>
    <property type="match status" value="1"/>
</dbReference>
<keyword evidence="1" id="KW-0238">DNA-binding</keyword>
<dbReference type="GO" id="GO:0003677">
    <property type="term" value="F:DNA binding"/>
    <property type="evidence" value="ECO:0007669"/>
    <property type="project" value="UniProtKB-KW"/>
</dbReference>
<dbReference type="Pfam" id="PF00440">
    <property type="entry name" value="TetR_N"/>
    <property type="match status" value="1"/>
</dbReference>
<dbReference type="PROSITE" id="PS50977">
    <property type="entry name" value="HTH_TETR_2"/>
    <property type="match status" value="1"/>
</dbReference>
<dbReference type="InterPro" id="IPR001647">
    <property type="entry name" value="HTH_TetR"/>
</dbReference>
<comment type="caution">
    <text evidence="3">The sequence shown here is derived from an EMBL/GenBank/DDBJ whole genome shotgun (WGS) entry which is preliminary data.</text>
</comment>
<dbReference type="EMBL" id="AJWZ01010212">
    <property type="protein sequence ID" value="EKC49113.1"/>
    <property type="molecule type" value="Genomic_DNA"/>
</dbReference>
<dbReference type="PANTHER" id="PTHR43479:SF11">
    <property type="entry name" value="ACREF_ENVCD OPERON REPRESSOR-RELATED"/>
    <property type="match status" value="1"/>
</dbReference>
<dbReference type="PANTHER" id="PTHR43479">
    <property type="entry name" value="ACREF/ENVCD OPERON REPRESSOR-RELATED"/>
    <property type="match status" value="1"/>
</dbReference>
<feature type="domain" description="HTH tetR-type" evidence="2">
    <location>
        <begin position="13"/>
        <end position="73"/>
    </location>
</feature>